<dbReference type="CDD" id="cd00659">
    <property type="entry name" value="Topo_IB_C"/>
    <property type="match status" value="1"/>
</dbReference>
<evidence type="ECO:0000256" key="2">
    <source>
        <dbReference type="ARBA" id="ARBA00006645"/>
    </source>
</evidence>
<dbReference type="GO" id="GO:0003917">
    <property type="term" value="F:DNA topoisomerase type I (single strand cut, ATP-independent) activity"/>
    <property type="evidence" value="ECO:0007669"/>
    <property type="project" value="UniProtKB-UniRule"/>
</dbReference>
<dbReference type="InterPro" id="IPR008336">
    <property type="entry name" value="TopoI_DNA-bd_euk"/>
</dbReference>
<evidence type="ECO:0000256" key="7">
    <source>
        <dbReference type="RuleBase" id="RU365101"/>
    </source>
</evidence>
<dbReference type="InterPro" id="IPR036202">
    <property type="entry name" value="TopoI_DNA-bd_euk_N_sf"/>
</dbReference>
<feature type="compositionally biased region" description="Basic and acidic residues" evidence="9">
    <location>
        <begin position="210"/>
        <end position="234"/>
    </location>
</feature>
<dbReference type="GO" id="GO:0006265">
    <property type="term" value="P:DNA topological change"/>
    <property type="evidence" value="ECO:0007669"/>
    <property type="project" value="UniProtKB-UniRule"/>
</dbReference>
<dbReference type="GO" id="GO:0007059">
    <property type="term" value="P:chromosome segregation"/>
    <property type="evidence" value="ECO:0007669"/>
    <property type="project" value="TreeGrafter"/>
</dbReference>
<dbReference type="InterPro" id="IPR013500">
    <property type="entry name" value="TopoI_cat_euk"/>
</dbReference>
<dbReference type="AlphaFoldDB" id="A0A899FQX8"/>
<evidence type="ECO:0000256" key="3">
    <source>
        <dbReference type="ARBA" id="ARBA00023029"/>
    </source>
</evidence>
<dbReference type="SUPFAM" id="SSF56349">
    <property type="entry name" value="DNA breaking-rejoining enzymes"/>
    <property type="match status" value="1"/>
</dbReference>
<feature type="compositionally biased region" description="Basic residues" evidence="9">
    <location>
        <begin position="65"/>
        <end position="75"/>
    </location>
</feature>
<dbReference type="InterPro" id="IPR011010">
    <property type="entry name" value="DNA_brk_join_enz"/>
</dbReference>
<evidence type="ECO:0000256" key="5">
    <source>
        <dbReference type="ARBA" id="ARBA00023235"/>
    </source>
</evidence>
<dbReference type="OrthoDB" id="47179at2759"/>
<dbReference type="FunFam" id="3.90.15.10:FF:000002">
    <property type="entry name" value="DNA topoisomerase I"/>
    <property type="match status" value="1"/>
</dbReference>
<evidence type="ECO:0000256" key="6">
    <source>
        <dbReference type="PROSITE-ProRule" id="PRU01382"/>
    </source>
</evidence>
<dbReference type="GO" id="GO:0005694">
    <property type="term" value="C:chromosome"/>
    <property type="evidence" value="ECO:0007669"/>
    <property type="project" value="InterPro"/>
</dbReference>
<evidence type="ECO:0000256" key="9">
    <source>
        <dbReference type="SAM" id="MobiDB-lite"/>
    </source>
</evidence>
<dbReference type="InterPro" id="IPR013030">
    <property type="entry name" value="DNA_topo_DNA_db_N_dom2"/>
</dbReference>
<feature type="active site" description="O-(3'-phospho-DNA)-tyrosine intermediate" evidence="6">
    <location>
        <position position="829"/>
    </location>
</feature>
<comment type="function">
    <text evidence="7">Releases the supercoiling and torsional tension of DNA introduced during the DNA replication and transcription by transiently cleaving and rejoining one strand of the DNA duplex. Introduces a single-strand break via transesterification at the specific target site 5'-[CT]CCTTp site in duplex DNA. The scissile phosphodiester is attacked by the catalytic tyrosine of the enzyme, resulting in the formation of a DNA-(3'-phosphotyrosyl)-enzyme intermediate and the expulsion of a 5'-OH DNA strand. The free DNA strand then undergoes passage around the unbroken strand thus removing DNA supercoils. Finally, in the religation step, the DNA 5'-OH attacks the covalent intermediate to expel the active-site tyrosine and restore the DNA phosphodiester backbone.</text>
</comment>
<dbReference type="PANTHER" id="PTHR10290">
    <property type="entry name" value="DNA TOPOISOMERASE I"/>
    <property type="match status" value="1"/>
</dbReference>
<feature type="coiled-coil region" evidence="8">
    <location>
        <begin position="758"/>
        <end position="810"/>
    </location>
</feature>
<evidence type="ECO:0000259" key="10">
    <source>
        <dbReference type="SMART" id="SM00435"/>
    </source>
</evidence>
<keyword evidence="3 6" id="KW-0799">Topoisomerase</keyword>
<dbReference type="InterPro" id="IPR001631">
    <property type="entry name" value="TopoI"/>
</dbReference>
<dbReference type="EC" id="5.6.2.1" evidence="7"/>
<dbReference type="Gene3D" id="1.10.132.10">
    <property type="match status" value="1"/>
</dbReference>
<feature type="region of interest" description="Disordered" evidence="9">
    <location>
        <begin position="158"/>
        <end position="187"/>
    </location>
</feature>
<dbReference type="InterPro" id="IPR014727">
    <property type="entry name" value="TopoI_cat_a/b-sub_euk"/>
</dbReference>
<evidence type="ECO:0000313" key="12">
    <source>
        <dbReference type="Proteomes" id="UP000663699"/>
    </source>
</evidence>
<reference evidence="11" key="1">
    <citation type="submission" date="2020-06" db="EMBL/GenBank/DDBJ databases">
        <title>Genomes of multiple members of Pneumocystis genus reveal paths to human pathogen Pneumocystis jirovecii.</title>
        <authorList>
            <person name="Cisse O.H."/>
            <person name="Ma L."/>
            <person name="Dekker J."/>
            <person name="Khil P."/>
            <person name="Jo J."/>
            <person name="Brenchley J."/>
            <person name="Blair R."/>
            <person name="Pahar B."/>
            <person name="Chabe M."/>
            <person name="Van Rompay K.A."/>
            <person name="Keesler R."/>
            <person name="Sukura A."/>
            <person name="Hirsch V."/>
            <person name="Kutty G."/>
            <person name="Liu Y."/>
            <person name="Peng L."/>
            <person name="Chen J."/>
            <person name="Song J."/>
            <person name="Weissenbacher-Lang C."/>
            <person name="Xu J."/>
            <person name="Upham N.S."/>
            <person name="Stajich J.E."/>
            <person name="Cuomo C.A."/>
            <person name="Cushion M.T."/>
            <person name="Kovacs J.A."/>
        </authorList>
    </citation>
    <scope>NUCLEOTIDE SEQUENCE</scope>
    <source>
        <strain evidence="11">2A</strain>
    </source>
</reference>
<dbReference type="PRINTS" id="PR00416">
    <property type="entry name" value="EUTPISMRASEI"/>
</dbReference>
<dbReference type="Proteomes" id="UP000663699">
    <property type="component" value="Chromosome 1"/>
</dbReference>
<dbReference type="InterPro" id="IPR014711">
    <property type="entry name" value="TopoI_cat_a-hlx-sub_euk"/>
</dbReference>
<keyword evidence="12" id="KW-1185">Reference proteome</keyword>
<dbReference type="CDD" id="cd03488">
    <property type="entry name" value="Topoisomer_IB_N_htopoI_like"/>
    <property type="match status" value="1"/>
</dbReference>
<feature type="compositionally biased region" description="Basic and acidic residues" evidence="9">
    <location>
        <begin position="76"/>
        <end position="89"/>
    </location>
</feature>
<dbReference type="Pfam" id="PF02919">
    <property type="entry name" value="Topoisom_I_N"/>
    <property type="match status" value="1"/>
</dbReference>
<feature type="region of interest" description="Disordered" evidence="9">
    <location>
        <begin position="65"/>
        <end position="89"/>
    </location>
</feature>
<comment type="catalytic activity">
    <reaction evidence="1 6 7">
        <text>ATP-independent breakage of single-stranded DNA, followed by passage and rejoining.</text>
        <dbReference type="EC" id="5.6.2.1"/>
    </reaction>
</comment>
<dbReference type="Gene3D" id="1.10.10.41">
    <property type="entry name" value="Yeast DNA topoisomerase - domain 1"/>
    <property type="match status" value="1"/>
</dbReference>
<evidence type="ECO:0000313" key="11">
    <source>
        <dbReference type="EMBL" id="QSL64191.1"/>
    </source>
</evidence>
<dbReference type="GO" id="GO:0006260">
    <property type="term" value="P:DNA replication"/>
    <property type="evidence" value="ECO:0007669"/>
    <property type="project" value="TreeGrafter"/>
</dbReference>
<feature type="domain" description="DNA topoisomerase I eukaryotic-type" evidence="10">
    <location>
        <begin position="394"/>
        <end position="843"/>
    </location>
</feature>
<name>A0A899FQX8_9ASCO</name>
<sequence length="870" mass="101611">MPQQSPSSRGCFDNVRGSAQNIELEESPVFFEKKDTLKGDKYRGEFSENKENGVHVSFLKKKNKLEKTKSKKRTKGIIESDRESDNVEEEKCLKKNKEINKKENIKAIDYDSGHFKRENDDLYVEKRKFKLDEKMLNNENDLSLNNVKEKNGVKRDGVIESIREKKSKKRVLKSKQSNNIENETSKSIEIKKEIDETCIKTAKKLKKKNKTSEEELNSEKSKNEESLQSKEEEDYKWWEQQQGDGTIKWKTLEHNGVLFPPPYEPLPSYVKMKYKGEPIDLPPEAEEVAGFFGAIISSEQYSKNPTFQKNFFNDFQEVCKKTNAPVIPEKFEYCDFTPMFEYFEKKKEEKKNKTKEEKKKLKEEKDALEEKYKYCFLDGRKEKVGNFRIEPPGLFRGRGDHPKTGKLKKRVVPEQVIINIGKDSVIPSPPPGHNWKEVRHDNTVTWLATWNENVNNNVKYVFLSAGSSLKGQSDLKKYEKARELKLYIDNIRKQYRKELEDKLMEVRQRATAMYLIDVFALRAGNEKGEDEADTVGCCSLRYEHVSLSPPNTVVFDFLGKDSIRYYNEVQVDPQVFKNLKIFKRSPKTEGDMLFDRLNTSKLNNHLTSLMPGLSAKVFRTHNASYTMSEQLKNTPKDASISDKVLAYNRANRMVAILCNHQRTVSKAHDAQMERIEDKILALKYQKIRLRKAILTLDPHLEKSQPDLSEAISDIDEDWIKEHQKVLIEKEYEKIKRKFQKDNEKLISQNQKPMPESHLEKLLEKINEMKEDFRIENEKGIVESKTRGITIEKLDSQIKKINERIRQMKALMIDKDQNKTTALGTSKINYIDPRLTYAWCAKYGVNIERVFTKTLREKFAWAASTTADWEF</sequence>
<dbReference type="Gene3D" id="2.170.11.10">
    <property type="entry name" value="DNA Topoisomerase I, domain 2"/>
    <property type="match status" value="1"/>
</dbReference>
<dbReference type="PANTHER" id="PTHR10290:SF3">
    <property type="entry name" value="DNA TOPOISOMERASE 1"/>
    <property type="match status" value="1"/>
</dbReference>
<dbReference type="InterPro" id="IPR013499">
    <property type="entry name" value="TopoI_euk"/>
</dbReference>
<comment type="similarity">
    <text evidence="2 6 7">Belongs to the type IB topoisomerase family.</text>
</comment>
<feature type="coiled-coil region" evidence="8">
    <location>
        <begin position="344"/>
        <end position="371"/>
    </location>
</feature>
<dbReference type="InterPro" id="IPR048045">
    <property type="entry name" value="Topoisomer_I_DNA-bd"/>
</dbReference>
<dbReference type="Pfam" id="PF01028">
    <property type="entry name" value="Topoisom_I"/>
    <property type="match status" value="1"/>
</dbReference>
<evidence type="ECO:0000256" key="4">
    <source>
        <dbReference type="ARBA" id="ARBA00023125"/>
    </source>
</evidence>
<dbReference type="FunFam" id="2.170.11.10:FF:000001">
    <property type="entry name" value="DNA topoisomerase I"/>
    <property type="match status" value="1"/>
</dbReference>
<dbReference type="GO" id="GO:0005730">
    <property type="term" value="C:nucleolus"/>
    <property type="evidence" value="ECO:0007669"/>
    <property type="project" value="TreeGrafter"/>
</dbReference>
<gene>
    <name evidence="11" type="ORF">MERGE_000346</name>
</gene>
<keyword evidence="5 6" id="KW-0413">Isomerase</keyword>
<dbReference type="PROSITE" id="PS52038">
    <property type="entry name" value="TOPO_IB_2"/>
    <property type="match status" value="1"/>
</dbReference>
<dbReference type="InterPro" id="IPR051062">
    <property type="entry name" value="Topoisomerase_IB"/>
</dbReference>
<feature type="region of interest" description="Disordered" evidence="9">
    <location>
        <begin position="203"/>
        <end position="234"/>
    </location>
</feature>
<dbReference type="EMBL" id="CP054532">
    <property type="protein sequence ID" value="QSL64191.1"/>
    <property type="molecule type" value="Genomic_DNA"/>
</dbReference>
<organism evidence="11 12">
    <name type="scientific">Pneumocystis wakefieldiae</name>
    <dbReference type="NCBI Taxonomy" id="38082"/>
    <lineage>
        <taxon>Eukaryota</taxon>
        <taxon>Fungi</taxon>
        <taxon>Dikarya</taxon>
        <taxon>Ascomycota</taxon>
        <taxon>Taphrinomycotina</taxon>
        <taxon>Pneumocystomycetes</taxon>
        <taxon>Pneumocystaceae</taxon>
        <taxon>Pneumocystis</taxon>
    </lineage>
</organism>
<keyword evidence="4 6" id="KW-0238">DNA-binding</keyword>
<keyword evidence="8" id="KW-0175">Coiled coil</keyword>
<dbReference type="SMART" id="SM00435">
    <property type="entry name" value="TOPEUc"/>
    <property type="match status" value="1"/>
</dbReference>
<dbReference type="InterPro" id="IPR013034">
    <property type="entry name" value="DNA_topo_DNA_db_N_dom1"/>
</dbReference>
<dbReference type="GO" id="GO:0003677">
    <property type="term" value="F:DNA binding"/>
    <property type="evidence" value="ECO:0007669"/>
    <property type="project" value="UniProtKB-UniRule"/>
</dbReference>
<proteinExistence type="inferred from homology"/>
<evidence type="ECO:0000256" key="8">
    <source>
        <dbReference type="SAM" id="Coils"/>
    </source>
</evidence>
<accession>A0A899FQX8</accession>
<dbReference type="GO" id="GO:0006338">
    <property type="term" value="P:chromatin remodeling"/>
    <property type="evidence" value="ECO:0007669"/>
    <property type="project" value="UniProtKB-ARBA"/>
</dbReference>
<dbReference type="InterPro" id="IPR025834">
    <property type="entry name" value="TopoI_C_dom"/>
</dbReference>
<dbReference type="Pfam" id="PF14370">
    <property type="entry name" value="Topo_C_assoc"/>
    <property type="match status" value="1"/>
</dbReference>
<protein>
    <recommendedName>
        <fullName evidence="7">DNA topoisomerase I</fullName>
        <ecNumber evidence="7">5.6.2.1</ecNumber>
    </recommendedName>
    <alternativeName>
        <fullName evidence="7">DNA topoisomerase 1</fullName>
    </alternativeName>
</protein>
<dbReference type="SUPFAM" id="SSF56741">
    <property type="entry name" value="Eukaryotic DNA topoisomerase I, N-terminal DNA-binding fragment"/>
    <property type="match status" value="1"/>
</dbReference>
<dbReference type="FunFam" id="1.10.10.41:FF:000001">
    <property type="entry name" value="DNA topoisomerase I"/>
    <property type="match status" value="1"/>
</dbReference>
<dbReference type="Gene3D" id="3.90.15.10">
    <property type="entry name" value="Topoisomerase I, Chain A, domain 3"/>
    <property type="match status" value="1"/>
</dbReference>
<evidence type="ECO:0000256" key="1">
    <source>
        <dbReference type="ARBA" id="ARBA00000213"/>
    </source>
</evidence>